<dbReference type="Proteomes" id="UP001515641">
    <property type="component" value="Unassembled WGS sequence"/>
</dbReference>
<sequence>MTLQIRLTELATAIGKDVKTLRQQDGVLATLKTTAKASLVAAINELFDLLQVGGGAGIADDKVGTDTTYSSQRIVDLLAQLKADILGGADPAFDTLKKLQAALENEQDAVSALLKAVGQRLSIGEDQGLTSTQKQIGRDNLDVFSRGEIGDIDVDLAAVFLAAQA</sequence>
<evidence type="ECO:0000313" key="1">
    <source>
        <dbReference type="EMBL" id="NHR08045.1"/>
    </source>
</evidence>
<organism evidence="1 2">
    <name type="scientific">Chromobacterium fluminis</name>
    <dbReference type="NCBI Taxonomy" id="3044269"/>
    <lineage>
        <taxon>Bacteria</taxon>
        <taxon>Pseudomonadati</taxon>
        <taxon>Pseudomonadota</taxon>
        <taxon>Betaproteobacteria</taxon>
        <taxon>Neisseriales</taxon>
        <taxon>Chromobacteriaceae</taxon>
        <taxon>Chromobacterium</taxon>
    </lineage>
</organism>
<reference evidence="1 2" key="1">
    <citation type="submission" date="2020-03" db="EMBL/GenBank/DDBJ databases">
        <title>Draft genome sequence of environmentally isolated cultures.</title>
        <authorList>
            <person name="Wilson H.S."/>
            <person name="De Leon M.E."/>
        </authorList>
    </citation>
    <scope>NUCLEOTIDE SEQUENCE [LARGE SCALE GENOMIC DNA]</scope>
    <source>
        <strain evidence="1 2">HSC-31F16</strain>
    </source>
</reference>
<dbReference type="EMBL" id="JAAOMA010000048">
    <property type="protein sequence ID" value="NHR08045.1"/>
    <property type="molecule type" value="Genomic_DNA"/>
</dbReference>
<dbReference type="RefSeq" id="WP_166453751.1">
    <property type="nucleotide sequence ID" value="NZ_JAAOMA010000048.1"/>
</dbReference>
<keyword evidence="2" id="KW-1185">Reference proteome</keyword>
<name>A0ABX0LB86_9NEIS</name>
<proteinExistence type="predicted"/>
<evidence type="ECO:0000313" key="2">
    <source>
        <dbReference type="Proteomes" id="UP001515641"/>
    </source>
</evidence>
<protein>
    <submittedName>
        <fullName evidence="1">Uncharacterized protein</fullName>
    </submittedName>
</protein>
<gene>
    <name evidence="1" type="ORF">HA052_22910</name>
</gene>
<comment type="caution">
    <text evidence="1">The sequence shown here is derived from an EMBL/GenBank/DDBJ whole genome shotgun (WGS) entry which is preliminary data.</text>
</comment>
<accession>A0ABX0LB86</accession>